<keyword evidence="2" id="KW-0436">Ligase</keyword>
<dbReference type="GO" id="GO:0046872">
    <property type="term" value="F:metal ion binding"/>
    <property type="evidence" value="ECO:0007669"/>
    <property type="project" value="UniProtKB-KW"/>
</dbReference>
<feature type="domain" description="AMP-binding enzyme C-terminal" evidence="10">
    <location>
        <begin position="456"/>
        <end position="530"/>
    </location>
</feature>
<dbReference type="AlphaFoldDB" id="A0A4S8PPT7"/>
<dbReference type="PANTHER" id="PTHR43859">
    <property type="entry name" value="ACYL-ACTIVATING ENZYME"/>
    <property type="match status" value="1"/>
</dbReference>
<dbReference type="Gene3D" id="3.40.50.12780">
    <property type="entry name" value="N-terminal domain of ligase-like"/>
    <property type="match status" value="1"/>
</dbReference>
<dbReference type="InterPro" id="IPR042099">
    <property type="entry name" value="ANL_N_sf"/>
</dbReference>
<sequence>MSKNSWTDTGLSRTAANHDALTPLTFLERAEYVFPDNVAVVYGSQSQTWKEHAAYCRKFASALQQASIGTGDVVSLMMANTPPMLAAHFAVPMAGGILNTINTRLDVATVAYILEHSEAKLIIADAEYLETVRNALTLLPEAPRLIVYADAEVGHTAADDVETFEDFLSEGRPEAFVHNIPDDEWSPISMNYTSGTTGRPKGVVYSHRGAYLSAVSNIVSWGVPRGAVYLWTLPLFHCNGWTMPWVVALQGGKNVCLRKVDGEKIVSLIVSEAVTHYCGAPIVHGVIKDAALSAGVRFNPPVAALIGGAPPPASLIAAMNEVGVSLTHIYGLTETYGPASICETHDAWMDFSAEERAKLMARQGVRYALQAGLTVMDPSTMRPVPADGETIGEIMFRGNMTMMGYFKDPGATAKAFAGGWFHSGDLAVLDADGYARIKDRSKDIIISGGENISSVEVEDALYRHPSILTVAVVAMPDDRWGEVPVAFLEFREGATHSDAELMQHCRQHLASFKCPRRFVIASIPKTATGKIQKNVLREMIIGLQSSENIAAR</sequence>
<dbReference type="InterPro" id="IPR025110">
    <property type="entry name" value="AMP-bd_C"/>
</dbReference>
<evidence type="ECO:0000256" key="6">
    <source>
        <dbReference type="ARBA" id="ARBA00051915"/>
    </source>
</evidence>
<evidence type="ECO:0000259" key="10">
    <source>
        <dbReference type="Pfam" id="PF13193"/>
    </source>
</evidence>
<gene>
    <name evidence="11" type="ORF">FAA86_22005</name>
</gene>
<comment type="caution">
    <text evidence="11">The sequence shown here is derived from an EMBL/GenBank/DDBJ whole genome shotgun (WGS) entry which is preliminary data.</text>
</comment>
<reference evidence="11 12" key="1">
    <citation type="submission" date="2019-04" db="EMBL/GenBank/DDBJ databases">
        <title>genome sequence of strain W3.</title>
        <authorList>
            <person name="Gao J."/>
            <person name="Sun J."/>
        </authorList>
    </citation>
    <scope>NUCLEOTIDE SEQUENCE [LARGE SCALE GENOMIC DNA]</scope>
    <source>
        <strain evidence="11 12">W3</strain>
    </source>
</reference>
<feature type="domain" description="AMP-dependent synthetase/ligase" evidence="9">
    <location>
        <begin position="28"/>
        <end position="406"/>
    </location>
</feature>
<dbReference type="RefSeq" id="WP_136543160.1">
    <property type="nucleotide sequence ID" value="NZ_STGU01000020.1"/>
</dbReference>
<evidence type="ECO:0000256" key="3">
    <source>
        <dbReference type="ARBA" id="ARBA00022723"/>
    </source>
</evidence>
<protein>
    <recommendedName>
        <fullName evidence="8">3-methylmercaptopropionyl-CoA ligase</fullName>
        <ecNumber evidence="7">6.2.1.44</ecNumber>
    </recommendedName>
</protein>
<dbReference type="Proteomes" id="UP000307378">
    <property type="component" value="Unassembled WGS sequence"/>
</dbReference>
<dbReference type="PROSITE" id="PS00455">
    <property type="entry name" value="AMP_BINDING"/>
    <property type="match status" value="1"/>
</dbReference>
<dbReference type="GO" id="GO:0006631">
    <property type="term" value="P:fatty acid metabolic process"/>
    <property type="evidence" value="ECO:0007669"/>
    <property type="project" value="UniProtKB-KW"/>
</dbReference>
<keyword evidence="3" id="KW-0479">Metal-binding</keyword>
<dbReference type="InterPro" id="IPR020845">
    <property type="entry name" value="AMP-binding_CS"/>
</dbReference>
<dbReference type="PANTHER" id="PTHR43859:SF4">
    <property type="entry name" value="BUTANOATE--COA LIGASE AAE1-RELATED"/>
    <property type="match status" value="1"/>
</dbReference>
<evidence type="ECO:0000313" key="11">
    <source>
        <dbReference type="EMBL" id="THV31622.1"/>
    </source>
</evidence>
<accession>A0A4S8PPT7</accession>
<evidence type="ECO:0000259" key="9">
    <source>
        <dbReference type="Pfam" id="PF00501"/>
    </source>
</evidence>
<name>A0A4S8PPT7_9HYPH</name>
<dbReference type="EMBL" id="STGU01000020">
    <property type="protein sequence ID" value="THV31622.1"/>
    <property type="molecule type" value="Genomic_DNA"/>
</dbReference>
<evidence type="ECO:0000256" key="8">
    <source>
        <dbReference type="ARBA" id="ARBA00067668"/>
    </source>
</evidence>
<dbReference type="EC" id="6.2.1.44" evidence="7"/>
<dbReference type="Gene3D" id="3.30.300.30">
    <property type="match status" value="1"/>
</dbReference>
<dbReference type="FunFam" id="3.30.300.30:FF:000008">
    <property type="entry name" value="2,3-dihydroxybenzoate-AMP ligase"/>
    <property type="match status" value="1"/>
</dbReference>
<keyword evidence="4" id="KW-0276">Fatty acid metabolism</keyword>
<dbReference type="CDD" id="cd12118">
    <property type="entry name" value="ttLC_FACS_AEE21_like"/>
    <property type="match status" value="1"/>
</dbReference>
<dbReference type="GO" id="GO:0016874">
    <property type="term" value="F:ligase activity"/>
    <property type="evidence" value="ECO:0007669"/>
    <property type="project" value="UniProtKB-KW"/>
</dbReference>
<dbReference type="SUPFAM" id="SSF56801">
    <property type="entry name" value="Acetyl-CoA synthetase-like"/>
    <property type="match status" value="1"/>
</dbReference>
<keyword evidence="5" id="KW-0443">Lipid metabolism</keyword>
<evidence type="ECO:0000256" key="4">
    <source>
        <dbReference type="ARBA" id="ARBA00022832"/>
    </source>
</evidence>
<evidence type="ECO:0000313" key="12">
    <source>
        <dbReference type="Proteomes" id="UP000307378"/>
    </source>
</evidence>
<organism evidence="11 12">
    <name type="scientific">Rhizobium rosettiformans W3</name>
    <dbReference type="NCBI Taxonomy" id="538378"/>
    <lineage>
        <taxon>Bacteria</taxon>
        <taxon>Pseudomonadati</taxon>
        <taxon>Pseudomonadota</taxon>
        <taxon>Alphaproteobacteria</taxon>
        <taxon>Hyphomicrobiales</taxon>
        <taxon>Rhizobiaceae</taxon>
        <taxon>Rhizobium/Agrobacterium group</taxon>
        <taxon>Rhizobium</taxon>
    </lineage>
</organism>
<dbReference type="InterPro" id="IPR000873">
    <property type="entry name" value="AMP-dep_synth/lig_dom"/>
</dbReference>
<dbReference type="NCBIfam" id="NF006020">
    <property type="entry name" value="PRK08162.1"/>
    <property type="match status" value="1"/>
</dbReference>
<evidence type="ECO:0000256" key="5">
    <source>
        <dbReference type="ARBA" id="ARBA00023098"/>
    </source>
</evidence>
<dbReference type="Pfam" id="PF13193">
    <property type="entry name" value="AMP-binding_C"/>
    <property type="match status" value="1"/>
</dbReference>
<dbReference type="Pfam" id="PF00501">
    <property type="entry name" value="AMP-binding"/>
    <property type="match status" value="1"/>
</dbReference>
<dbReference type="InterPro" id="IPR045851">
    <property type="entry name" value="AMP-bd_C_sf"/>
</dbReference>
<comment type="catalytic activity">
    <reaction evidence="6">
        <text>3-(methylsulfanyl)propanoate + ATP + CoA = 3-(methylsulfanyl)propanoyl-CoA + AMP + diphosphate</text>
        <dbReference type="Rhea" id="RHEA:43052"/>
        <dbReference type="ChEBI" id="CHEBI:30616"/>
        <dbReference type="ChEBI" id="CHEBI:33019"/>
        <dbReference type="ChEBI" id="CHEBI:49016"/>
        <dbReference type="ChEBI" id="CHEBI:57287"/>
        <dbReference type="ChEBI" id="CHEBI:82815"/>
        <dbReference type="ChEBI" id="CHEBI:456215"/>
        <dbReference type="EC" id="6.2.1.44"/>
    </reaction>
    <physiologicalReaction direction="left-to-right" evidence="6">
        <dbReference type="Rhea" id="RHEA:43053"/>
    </physiologicalReaction>
</comment>
<comment type="similarity">
    <text evidence="1">Belongs to the ATP-dependent AMP-binding enzyme family.</text>
</comment>
<evidence type="ECO:0000256" key="2">
    <source>
        <dbReference type="ARBA" id="ARBA00022598"/>
    </source>
</evidence>
<evidence type="ECO:0000256" key="7">
    <source>
        <dbReference type="ARBA" id="ARBA00066616"/>
    </source>
</evidence>
<evidence type="ECO:0000256" key="1">
    <source>
        <dbReference type="ARBA" id="ARBA00006432"/>
    </source>
</evidence>
<proteinExistence type="inferred from homology"/>